<sequence>MGIITYDVFSHFQLVQDEGSRYLWGFLMKRKEDTSDVVLAHVK</sequence>
<dbReference type="OrthoDB" id="120229at2759"/>
<proteinExistence type="predicted"/>
<gene>
    <name evidence="1" type="ORF">PHMEG_00025660</name>
</gene>
<name>A0A225VB49_9STRA</name>
<evidence type="ECO:0000313" key="1">
    <source>
        <dbReference type="EMBL" id="OWZ02731.1"/>
    </source>
</evidence>
<comment type="caution">
    <text evidence="1">The sequence shown here is derived from an EMBL/GenBank/DDBJ whole genome shotgun (WGS) entry which is preliminary data.</text>
</comment>
<dbReference type="AlphaFoldDB" id="A0A225VB49"/>
<organism evidence="1 2">
    <name type="scientific">Phytophthora megakarya</name>
    <dbReference type="NCBI Taxonomy" id="4795"/>
    <lineage>
        <taxon>Eukaryota</taxon>
        <taxon>Sar</taxon>
        <taxon>Stramenopiles</taxon>
        <taxon>Oomycota</taxon>
        <taxon>Peronosporomycetes</taxon>
        <taxon>Peronosporales</taxon>
        <taxon>Peronosporaceae</taxon>
        <taxon>Phytophthora</taxon>
    </lineage>
</organism>
<protein>
    <submittedName>
        <fullName evidence="1">Uncharacterized protein</fullName>
    </submittedName>
</protein>
<keyword evidence="2" id="KW-1185">Reference proteome</keyword>
<accession>A0A225VB49</accession>
<evidence type="ECO:0000313" key="2">
    <source>
        <dbReference type="Proteomes" id="UP000198211"/>
    </source>
</evidence>
<dbReference type="Proteomes" id="UP000198211">
    <property type="component" value="Unassembled WGS sequence"/>
</dbReference>
<reference evidence="2" key="1">
    <citation type="submission" date="2017-03" db="EMBL/GenBank/DDBJ databases">
        <title>Phytopthora megakarya and P. palmivora, two closely related causual agents of cacao black pod achieved similar genome size and gene model numbers by different mechanisms.</title>
        <authorList>
            <person name="Ali S."/>
            <person name="Shao J."/>
            <person name="Larry D.J."/>
            <person name="Kronmiller B."/>
            <person name="Shen D."/>
            <person name="Strem M.D."/>
            <person name="Melnick R.L."/>
            <person name="Guiltinan M.J."/>
            <person name="Tyler B.M."/>
            <person name="Meinhardt L.W."/>
            <person name="Bailey B.A."/>
        </authorList>
    </citation>
    <scope>NUCLEOTIDE SEQUENCE [LARGE SCALE GENOMIC DNA]</scope>
    <source>
        <strain evidence="2">zdho120</strain>
    </source>
</reference>
<dbReference type="EMBL" id="NBNE01005975">
    <property type="protein sequence ID" value="OWZ02731.1"/>
    <property type="molecule type" value="Genomic_DNA"/>
</dbReference>